<dbReference type="NCBIfam" id="NF006058">
    <property type="entry name" value="PRK08206.1"/>
    <property type="match status" value="1"/>
</dbReference>
<proteinExistence type="predicted"/>
<dbReference type="InterPro" id="IPR001926">
    <property type="entry name" value="TrpB-like_PALP"/>
</dbReference>
<dbReference type="Pfam" id="PF00291">
    <property type="entry name" value="PALP"/>
    <property type="match status" value="1"/>
</dbReference>
<comment type="caution">
    <text evidence="4">The sequence shown here is derived from an EMBL/GenBank/DDBJ whole genome shotgun (WGS) entry which is preliminary data.</text>
</comment>
<dbReference type="InterPro" id="IPR010081">
    <property type="entry name" value="DiNH2opropionate_NH3_lyase"/>
</dbReference>
<dbReference type="SUPFAM" id="SSF53686">
    <property type="entry name" value="Tryptophan synthase beta subunit-like PLP-dependent enzymes"/>
    <property type="match status" value="1"/>
</dbReference>
<protein>
    <submittedName>
        <fullName evidence="4">Diaminopropionate ammonia-lyase</fullName>
        <ecNumber evidence="4">4.3.1.15</ecNumber>
    </submittedName>
</protein>
<evidence type="ECO:0000313" key="4">
    <source>
        <dbReference type="EMBL" id="MBB4699608.1"/>
    </source>
</evidence>
<dbReference type="Gene3D" id="3.40.50.1100">
    <property type="match status" value="2"/>
</dbReference>
<evidence type="ECO:0000256" key="1">
    <source>
        <dbReference type="ARBA" id="ARBA00001933"/>
    </source>
</evidence>
<evidence type="ECO:0000259" key="3">
    <source>
        <dbReference type="Pfam" id="PF00291"/>
    </source>
</evidence>
<dbReference type="GO" id="GO:1901605">
    <property type="term" value="P:alpha-amino acid metabolic process"/>
    <property type="evidence" value="ECO:0007669"/>
    <property type="project" value="UniProtKB-ARBA"/>
</dbReference>
<dbReference type="Proteomes" id="UP000542210">
    <property type="component" value="Unassembled WGS sequence"/>
</dbReference>
<dbReference type="NCBIfam" id="TIGR01747">
    <property type="entry name" value="diampropi_NH3ly"/>
    <property type="match status" value="1"/>
</dbReference>
<accession>A0A7W7G6J5</accession>
<sequence>MRYRLSVNRAARPRADLGAFNPPDRAPLEFHRRLPGYARTPLTAAPSLAERAGVAEVMVKDESSRLGLPSFKILGASWAVAHAVREEWGADLRACRSVEEMRDLLRPLGDRTLAAATDGNHGRGVARMAALFGWRAHIFVPLGTVPARMEAIRAEGAEVTVVDGTYDEAIERSAAEAGERTLVISDTSWPGYESVPRAVIEGYSTLFHEVADQLAATGAGQPDAVVVQAGVGALAAAAVRHFRAGSLAVPPRVIIVEPETAACLFASAEAGALAEVPGPHPSIMAGLNCGRPSPLAWPLVVQGTDVFLSVEDEAAREAMRVLAKESVVAGETGAAGAAGLLAAGPEALGLTPESRVLILNTEGATDPDAYRGIVGAAS</sequence>
<dbReference type="PANTHER" id="PTHR42937">
    <property type="match status" value="1"/>
</dbReference>
<dbReference type="AlphaFoldDB" id="A0A7W7G6J5"/>
<comment type="cofactor">
    <cofactor evidence="1">
        <name>pyridoxal 5'-phosphate</name>
        <dbReference type="ChEBI" id="CHEBI:597326"/>
    </cofactor>
</comment>
<keyword evidence="5" id="KW-1185">Reference proteome</keyword>
<dbReference type="EC" id="4.3.1.15" evidence="4"/>
<reference evidence="4 5" key="1">
    <citation type="submission" date="2020-08" db="EMBL/GenBank/DDBJ databases">
        <title>Sequencing the genomes of 1000 actinobacteria strains.</title>
        <authorList>
            <person name="Klenk H.-P."/>
        </authorList>
    </citation>
    <scope>NUCLEOTIDE SEQUENCE [LARGE SCALE GENOMIC DNA]</scope>
    <source>
        <strain evidence="4 5">DSM 45784</strain>
    </source>
</reference>
<dbReference type="GO" id="GO:0030170">
    <property type="term" value="F:pyridoxal phosphate binding"/>
    <property type="evidence" value="ECO:0007669"/>
    <property type="project" value="InterPro"/>
</dbReference>
<feature type="domain" description="Tryptophan synthase beta chain-like PALP" evidence="3">
    <location>
        <begin position="35"/>
        <end position="361"/>
    </location>
</feature>
<dbReference type="PANTHER" id="PTHR42937:SF1">
    <property type="entry name" value="DIAMINOPROPIONATE AMMONIA-LYASE"/>
    <property type="match status" value="1"/>
</dbReference>
<organism evidence="4 5">
    <name type="scientific">Sphaerisporangium siamense</name>
    <dbReference type="NCBI Taxonomy" id="795645"/>
    <lineage>
        <taxon>Bacteria</taxon>
        <taxon>Bacillati</taxon>
        <taxon>Actinomycetota</taxon>
        <taxon>Actinomycetes</taxon>
        <taxon>Streptosporangiales</taxon>
        <taxon>Streptosporangiaceae</taxon>
        <taxon>Sphaerisporangium</taxon>
    </lineage>
</organism>
<name>A0A7W7G6J5_9ACTN</name>
<dbReference type="InterPro" id="IPR036052">
    <property type="entry name" value="TrpB-like_PALP_sf"/>
</dbReference>
<dbReference type="RefSeq" id="WP_184877268.1">
    <property type="nucleotide sequence ID" value="NZ_BOOV01000025.1"/>
</dbReference>
<keyword evidence="2" id="KW-0663">Pyridoxal phosphate</keyword>
<evidence type="ECO:0000256" key="2">
    <source>
        <dbReference type="ARBA" id="ARBA00022898"/>
    </source>
</evidence>
<keyword evidence="4" id="KW-0456">Lyase</keyword>
<dbReference type="GO" id="GO:0008838">
    <property type="term" value="F:diaminopropionate ammonia-lyase activity"/>
    <property type="evidence" value="ECO:0007669"/>
    <property type="project" value="UniProtKB-EC"/>
</dbReference>
<gene>
    <name evidence="4" type="ORF">BJ982_001152</name>
</gene>
<evidence type="ECO:0000313" key="5">
    <source>
        <dbReference type="Proteomes" id="UP000542210"/>
    </source>
</evidence>
<dbReference type="EMBL" id="JACHND010000001">
    <property type="protein sequence ID" value="MBB4699608.1"/>
    <property type="molecule type" value="Genomic_DNA"/>
</dbReference>